<gene>
    <name evidence="2" type="ORF">SSLN_LOCUS6926</name>
</gene>
<reference evidence="2 3" key="2">
    <citation type="submission" date="2018-11" db="EMBL/GenBank/DDBJ databases">
        <authorList>
            <consortium name="Pathogen Informatics"/>
        </authorList>
    </citation>
    <scope>NUCLEOTIDE SEQUENCE [LARGE SCALE GENOMIC DNA]</scope>
    <source>
        <strain evidence="2 3">NST_G2</strain>
    </source>
</reference>
<organism evidence="4">
    <name type="scientific">Schistocephalus solidus</name>
    <name type="common">Tapeworm</name>
    <dbReference type="NCBI Taxonomy" id="70667"/>
    <lineage>
        <taxon>Eukaryota</taxon>
        <taxon>Metazoa</taxon>
        <taxon>Spiralia</taxon>
        <taxon>Lophotrochozoa</taxon>
        <taxon>Platyhelminthes</taxon>
        <taxon>Cestoda</taxon>
        <taxon>Eucestoda</taxon>
        <taxon>Diphyllobothriidea</taxon>
        <taxon>Diphyllobothriidae</taxon>
        <taxon>Schistocephalus</taxon>
    </lineage>
</organism>
<feature type="region of interest" description="Disordered" evidence="1">
    <location>
        <begin position="119"/>
        <end position="143"/>
    </location>
</feature>
<evidence type="ECO:0000256" key="1">
    <source>
        <dbReference type="SAM" id="MobiDB-lite"/>
    </source>
</evidence>
<feature type="compositionally biased region" description="Acidic residues" evidence="1">
    <location>
        <begin position="488"/>
        <end position="510"/>
    </location>
</feature>
<reference evidence="4" key="1">
    <citation type="submission" date="2016-06" db="UniProtKB">
        <authorList>
            <consortium name="WormBaseParasite"/>
        </authorList>
    </citation>
    <scope>IDENTIFICATION</scope>
</reference>
<accession>A0A183SRS8</accession>
<protein>
    <submittedName>
        <fullName evidence="2 4">Uncharacterized protein</fullName>
    </submittedName>
</protein>
<feature type="region of interest" description="Disordered" evidence="1">
    <location>
        <begin position="385"/>
        <end position="416"/>
    </location>
</feature>
<dbReference type="OrthoDB" id="6159439at2759"/>
<name>A0A183SRS8_SCHSO</name>
<feature type="compositionally biased region" description="Basic and acidic residues" evidence="1">
    <location>
        <begin position="399"/>
        <end position="413"/>
    </location>
</feature>
<dbReference type="EMBL" id="UYSU01033906">
    <property type="protein sequence ID" value="VDL93311.1"/>
    <property type="molecule type" value="Genomic_DNA"/>
</dbReference>
<sequence length="518" mass="55385">MAPQRSLINTQPLPQPPMFCSPSSPDYLFKSRLGCDLPTDRTSQVRGPESLLPPTGPIAEAPGYITYMPGGGFLPRPEPFTIQPLESSPLGLPPHIPTLSSYSSSSVIVVTGASTGSAVATTSRLSPSSDISPPADSSRGENGASHYFSGTVLSPPFSLRLGFPAAAQVPTTANADYTPSDLSAAAAVAMAAWQSVGRQGHGEPISPFSQFPWGFHVPTSDNNNSGCNINTLSSSTSHLSFDLSAFKPDSVEGSSASVSNFFGKAAEKLEEGCDFTKPSLPTTDTAHQPCLSFCGLPTPTTNGLMTSSSAYLLGSKLDPDHFTLSPSDYNVTQEKACPKARDFACSSIGPTEADSLLHFSEANQDRSCMPWTSLNFVQKVDSSENSARLVKRSQSSGEEDSHSFHSDYTKPEGDFTMETVGTHFRDFTRAPQQPHSSPLSLANPTQVAASATAPMRSSPLFYDVRLKGVLIDSAGRTYFMDPEKLEPTDEEDFEEEDEDDEAEEEEEDEILISGNQSC</sequence>
<dbReference type="AlphaFoldDB" id="A0A183SRS8"/>
<evidence type="ECO:0000313" key="4">
    <source>
        <dbReference type="WBParaSite" id="SSLN_0000714501-mRNA-1"/>
    </source>
</evidence>
<proteinExistence type="predicted"/>
<evidence type="ECO:0000313" key="2">
    <source>
        <dbReference type="EMBL" id="VDL93311.1"/>
    </source>
</evidence>
<dbReference type="WBParaSite" id="SSLN_0000714501-mRNA-1">
    <property type="protein sequence ID" value="SSLN_0000714501-mRNA-1"/>
    <property type="gene ID" value="SSLN_0000714501"/>
</dbReference>
<keyword evidence="3" id="KW-1185">Reference proteome</keyword>
<evidence type="ECO:0000313" key="3">
    <source>
        <dbReference type="Proteomes" id="UP000275846"/>
    </source>
</evidence>
<dbReference type="Proteomes" id="UP000275846">
    <property type="component" value="Unassembled WGS sequence"/>
</dbReference>
<feature type="region of interest" description="Disordered" evidence="1">
    <location>
        <begin position="476"/>
        <end position="518"/>
    </location>
</feature>
<feature type="compositionally biased region" description="Low complexity" evidence="1">
    <location>
        <begin position="119"/>
        <end position="137"/>
    </location>
</feature>